<dbReference type="GO" id="GO:0003910">
    <property type="term" value="F:DNA ligase (ATP) activity"/>
    <property type="evidence" value="ECO:0007669"/>
    <property type="project" value="InterPro"/>
</dbReference>
<dbReference type="SUPFAM" id="SSF56091">
    <property type="entry name" value="DNA ligase/mRNA capping enzyme, catalytic domain"/>
    <property type="match status" value="1"/>
</dbReference>
<dbReference type="eggNOG" id="COG1793">
    <property type="taxonomic scope" value="Bacteria"/>
</dbReference>
<dbReference type="CDD" id="cd07906">
    <property type="entry name" value="Adenylation_DNA_ligase_LigD_LigC"/>
    <property type="match status" value="1"/>
</dbReference>
<dbReference type="InterPro" id="IPR014144">
    <property type="entry name" value="LigD_PE_domain"/>
</dbReference>
<sequence length="358" mass="40064">MADRLDEYRRKRHRSRTPEPWPEGPPAPGNDDLFVIQEHHATRLHWDFRLERDGVLVSWAVPKGLPLSPGVTRLAVHTEDHPVEYLDFEGEIPAGEYGGGWMAIWDTGRYETLHWNDHKVEVVFHGGRAKGKYLFLNRHNPEDEGDWTLRRLDPADDGHEDAPEFLEPMAAVPGELPPAAGDEDWAYEFDWGGARTMLCVSGGRVNAHDDTGADVTGRWPELHKLGETLGSTEVLLDGEMVVVRDGRPDPAGLLQRGRADGNDAKRMAKHCPAFFFAYDLLHYEGRATLDLPYLERRDMLADLGLSGGNWQVPRFFHGGGEAVLAAAREHGLGGIYAKRADSEYRPGKADGDWLKIPT</sequence>
<accession>A0A066TU51</accession>
<dbReference type="PANTHER" id="PTHR39465:SF1">
    <property type="entry name" value="DNA LIGASE D 3'-PHOSPHOESTERASE DOMAIN-CONTAINING PROTEIN"/>
    <property type="match status" value="1"/>
</dbReference>
<evidence type="ECO:0000256" key="1">
    <source>
        <dbReference type="SAM" id="MobiDB-lite"/>
    </source>
</evidence>
<dbReference type="OrthoDB" id="9802472at2"/>
<dbReference type="Gene3D" id="3.30.1490.70">
    <property type="match status" value="1"/>
</dbReference>
<dbReference type="STRING" id="287986.DV20_37445"/>
<keyword evidence="4" id="KW-0436">Ligase</keyword>
<dbReference type="AlphaFoldDB" id="A0A066TU51"/>
<evidence type="ECO:0000313" key="4">
    <source>
        <dbReference type="EMBL" id="KDN17082.1"/>
    </source>
</evidence>
<dbReference type="Proteomes" id="UP000027345">
    <property type="component" value="Unassembled WGS sequence"/>
</dbReference>
<dbReference type="GO" id="GO:0006310">
    <property type="term" value="P:DNA recombination"/>
    <property type="evidence" value="ECO:0007669"/>
    <property type="project" value="InterPro"/>
</dbReference>
<protein>
    <submittedName>
        <fullName evidence="4">ATP-dependent DNA ligase</fullName>
    </submittedName>
</protein>
<dbReference type="EMBL" id="JMQI01000076">
    <property type="protein sequence ID" value="KDN17082.1"/>
    <property type="molecule type" value="Genomic_DNA"/>
</dbReference>
<dbReference type="NCBIfam" id="TIGR02777">
    <property type="entry name" value="LigD_PE_dom"/>
    <property type="match status" value="1"/>
</dbReference>
<dbReference type="RefSeq" id="WP_043788019.1">
    <property type="nucleotide sequence ID" value="NZ_JMQI01000076.1"/>
</dbReference>
<name>A0A066TU51_9PSEU</name>
<evidence type="ECO:0000259" key="3">
    <source>
        <dbReference type="Pfam" id="PF13298"/>
    </source>
</evidence>
<gene>
    <name evidence="4" type="ORF">DV20_37445</name>
</gene>
<dbReference type="GO" id="GO:0005524">
    <property type="term" value="F:ATP binding"/>
    <property type="evidence" value="ECO:0007669"/>
    <property type="project" value="InterPro"/>
</dbReference>
<organism evidence="4 5">
    <name type="scientific">Amycolatopsis rifamycinica</name>
    <dbReference type="NCBI Taxonomy" id="287986"/>
    <lineage>
        <taxon>Bacteria</taxon>
        <taxon>Bacillati</taxon>
        <taxon>Actinomycetota</taxon>
        <taxon>Actinomycetes</taxon>
        <taxon>Pseudonocardiales</taxon>
        <taxon>Pseudonocardiaceae</taxon>
        <taxon>Amycolatopsis</taxon>
    </lineage>
</organism>
<comment type="caution">
    <text evidence="4">The sequence shown here is derived from an EMBL/GenBank/DDBJ whole genome shotgun (WGS) entry which is preliminary data.</text>
</comment>
<keyword evidence="5" id="KW-1185">Reference proteome</keyword>
<feature type="domain" description="DNA ligase D 3'-phosphoesterase" evidence="3">
    <location>
        <begin position="37"/>
        <end position="135"/>
    </location>
</feature>
<dbReference type="Pfam" id="PF13298">
    <property type="entry name" value="LigD_N"/>
    <property type="match status" value="1"/>
</dbReference>
<feature type="domain" description="ATP-dependent DNA ligase family profile" evidence="2">
    <location>
        <begin position="182"/>
        <end position="356"/>
    </location>
</feature>
<dbReference type="GO" id="GO:0006281">
    <property type="term" value="P:DNA repair"/>
    <property type="evidence" value="ECO:0007669"/>
    <property type="project" value="InterPro"/>
</dbReference>
<proteinExistence type="predicted"/>
<evidence type="ECO:0000313" key="5">
    <source>
        <dbReference type="Proteomes" id="UP000027345"/>
    </source>
</evidence>
<feature type="compositionally biased region" description="Pro residues" evidence="1">
    <location>
        <begin position="19"/>
        <end position="28"/>
    </location>
</feature>
<dbReference type="InterPro" id="IPR012310">
    <property type="entry name" value="DNA_ligase_ATP-dep_cent"/>
</dbReference>
<dbReference type="Pfam" id="PF01068">
    <property type="entry name" value="DNA_ligase_A_M"/>
    <property type="match status" value="1"/>
</dbReference>
<feature type="region of interest" description="Disordered" evidence="1">
    <location>
        <begin position="1"/>
        <end position="30"/>
    </location>
</feature>
<dbReference type="PANTHER" id="PTHR39465">
    <property type="entry name" value="DNA LIGASE D, 3'-PHOSPHOESTERASE DOMAIN"/>
    <property type="match status" value="1"/>
</dbReference>
<reference evidence="4 5" key="1">
    <citation type="submission" date="2014-05" db="EMBL/GenBank/DDBJ databases">
        <title>Draft genome sequence of Amycolatopsis rifamycinica DSM 46095.</title>
        <authorList>
            <person name="Lal R."/>
            <person name="Saxena A."/>
            <person name="Kumari R."/>
            <person name="Mukherjee U."/>
            <person name="Singh P."/>
            <person name="Sangwan N."/>
            <person name="Mahato N.K."/>
        </authorList>
    </citation>
    <scope>NUCLEOTIDE SEQUENCE [LARGE SCALE GENOMIC DNA]</scope>
    <source>
        <strain evidence="4 5">DSM 46095</strain>
    </source>
</reference>
<evidence type="ECO:0000259" key="2">
    <source>
        <dbReference type="Pfam" id="PF01068"/>
    </source>
</evidence>
<dbReference type="Gene3D" id="3.30.470.30">
    <property type="entry name" value="DNA ligase/mRNA capping enzyme"/>
    <property type="match status" value="1"/>
</dbReference>